<keyword evidence="2" id="KW-1185">Reference proteome</keyword>
<evidence type="ECO:0000313" key="1">
    <source>
        <dbReference type="EMBL" id="GGE65592.1"/>
    </source>
</evidence>
<comment type="caution">
    <text evidence="1">The sequence shown here is derived from an EMBL/GenBank/DDBJ whole genome shotgun (WGS) entry which is preliminary data.</text>
</comment>
<proteinExistence type="predicted"/>
<dbReference type="EMBL" id="BMKO01000001">
    <property type="protein sequence ID" value="GGE65592.1"/>
    <property type="molecule type" value="Genomic_DNA"/>
</dbReference>
<protein>
    <submittedName>
        <fullName evidence="1">Uncharacterized protein</fullName>
    </submittedName>
</protein>
<evidence type="ECO:0000313" key="2">
    <source>
        <dbReference type="Proteomes" id="UP000606498"/>
    </source>
</evidence>
<gene>
    <name evidence="1" type="ORF">GCM10011520_02950</name>
</gene>
<organism evidence="1 2">
    <name type="scientific">Shewanella carassii</name>
    <dbReference type="NCBI Taxonomy" id="1987584"/>
    <lineage>
        <taxon>Bacteria</taxon>
        <taxon>Pseudomonadati</taxon>
        <taxon>Pseudomonadota</taxon>
        <taxon>Gammaproteobacteria</taxon>
        <taxon>Alteromonadales</taxon>
        <taxon>Shewanellaceae</taxon>
        <taxon>Shewanella</taxon>
    </lineage>
</organism>
<name>A0ABQ1SV84_9GAMM</name>
<sequence length="69" mass="7522">MITAASYDGIIHLNPNPAPVALPFYSGQCSKWLELANDYIERGNQASAKGCFEVAAAYMRLSMQALRGQ</sequence>
<reference evidence="2" key="1">
    <citation type="journal article" date="2019" name="Int. J. Syst. Evol. Microbiol.">
        <title>The Global Catalogue of Microorganisms (GCM) 10K type strain sequencing project: providing services to taxonomists for standard genome sequencing and annotation.</title>
        <authorList>
            <consortium name="The Broad Institute Genomics Platform"/>
            <consortium name="The Broad Institute Genome Sequencing Center for Infectious Disease"/>
            <person name="Wu L."/>
            <person name="Ma J."/>
        </authorList>
    </citation>
    <scope>NUCLEOTIDE SEQUENCE [LARGE SCALE GENOMIC DNA]</scope>
    <source>
        <strain evidence="2">CGMCC 1.16033</strain>
    </source>
</reference>
<dbReference type="Proteomes" id="UP000606498">
    <property type="component" value="Unassembled WGS sequence"/>
</dbReference>
<accession>A0ABQ1SV84</accession>
<dbReference type="RefSeq" id="WP_100143667.1">
    <property type="nucleotide sequence ID" value="NZ_BMKO01000001.1"/>
</dbReference>